<feature type="non-terminal residue" evidence="2">
    <location>
        <position position="1"/>
    </location>
</feature>
<dbReference type="Proteomes" id="UP000727407">
    <property type="component" value="Unassembled WGS sequence"/>
</dbReference>
<keyword evidence="3" id="KW-1185">Reference proteome</keyword>
<reference evidence="2" key="1">
    <citation type="submission" date="2020-07" db="EMBL/GenBank/DDBJ databases">
        <title>Clarias magur genome sequencing, assembly and annotation.</title>
        <authorList>
            <person name="Kushwaha B."/>
            <person name="Kumar R."/>
            <person name="Das P."/>
            <person name="Joshi C.G."/>
            <person name="Kumar D."/>
            <person name="Nagpure N.S."/>
            <person name="Pandey M."/>
            <person name="Agarwal S."/>
            <person name="Srivastava S."/>
            <person name="Singh M."/>
            <person name="Sahoo L."/>
            <person name="Jayasankar P."/>
            <person name="Meher P.K."/>
            <person name="Koringa P.G."/>
            <person name="Iquebal M.A."/>
            <person name="Das S.P."/>
            <person name="Bit A."/>
            <person name="Patnaik S."/>
            <person name="Patel N."/>
            <person name="Shah T.M."/>
            <person name="Hinsu A."/>
            <person name="Jena J.K."/>
        </authorList>
    </citation>
    <scope>NUCLEOTIDE SEQUENCE</scope>
    <source>
        <strain evidence="2">CIFAMagur01</strain>
        <tissue evidence="2">Testis</tissue>
    </source>
</reference>
<name>A0A8J4UQ80_CLAMG</name>
<evidence type="ECO:0000256" key="1">
    <source>
        <dbReference type="SAM" id="MobiDB-lite"/>
    </source>
</evidence>
<feature type="non-terminal residue" evidence="2">
    <location>
        <position position="58"/>
    </location>
</feature>
<dbReference type="EMBL" id="QNUK01000012">
    <property type="protein sequence ID" value="KAF5908559.1"/>
    <property type="molecule type" value="Genomic_DNA"/>
</dbReference>
<evidence type="ECO:0000313" key="3">
    <source>
        <dbReference type="Proteomes" id="UP000727407"/>
    </source>
</evidence>
<accession>A0A8J4UQ80</accession>
<gene>
    <name evidence="2" type="ORF">DAT39_001721</name>
</gene>
<feature type="region of interest" description="Disordered" evidence="1">
    <location>
        <begin position="1"/>
        <end position="22"/>
    </location>
</feature>
<organism evidence="2 3">
    <name type="scientific">Clarias magur</name>
    <name type="common">Asian catfish</name>
    <name type="synonym">Macropteronotus magur</name>
    <dbReference type="NCBI Taxonomy" id="1594786"/>
    <lineage>
        <taxon>Eukaryota</taxon>
        <taxon>Metazoa</taxon>
        <taxon>Chordata</taxon>
        <taxon>Craniata</taxon>
        <taxon>Vertebrata</taxon>
        <taxon>Euteleostomi</taxon>
        <taxon>Actinopterygii</taxon>
        <taxon>Neopterygii</taxon>
        <taxon>Teleostei</taxon>
        <taxon>Ostariophysi</taxon>
        <taxon>Siluriformes</taxon>
        <taxon>Clariidae</taxon>
        <taxon>Clarias</taxon>
    </lineage>
</organism>
<evidence type="ECO:0000313" key="2">
    <source>
        <dbReference type="EMBL" id="KAF5908559.1"/>
    </source>
</evidence>
<comment type="caution">
    <text evidence="2">The sequence shown here is derived from an EMBL/GenBank/DDBJ whole genome shotgun (WGS) entry which is preliminary data.</text>
</comment>
<sequence>KDPKFPSMAMLATKTPTEERRLKTPCTTVISSPQTLWPTSLNSQSAQSAQLYSHCFLH</sequence>
<proteinExistence type="predicted"/>
<dbReference type="AlphaFoldDB" id="A0A8J4UQ80"/>
<protein>
    <submittedName>
        <fullName evidence="2">CUB and sushi domain-containing protein 2 isoform X1</fullName>
    </submittedName>
</protein>